<proteinExistence type="predicted"/>
<evidence type="ECO:0000259" key="1">
    <source>
        <dbReference type="Pfam" id="PF01593"/>
    </source>
</evidence>
<feature type="domain" description="Amine oxidase" evidence="1">
    <location>
        <begin position="15"/>
        <end position="403"/>
    </location>
</feature>
<dbReference type="InterPro" id="IPR002937">
    <property type="entry name" value="Amino_oxidase"/>
</dbReference>
<accession>A0A2V4NSV2</accession>
<dbReference type="EMBL" id="PYBW01000220">
    <property type="protein sequence ID" value="PYC64799.1"/>
    <property type="molecule type" value="Genomic_DNA"/>
</dbReference>
<evidence type="ECO:0000313" key="2">
    <source>
        <dbReference type="EMBL" id="PYC64799.1"/>
    </source>
</evidence>
<dbReference type="RefSeq" id="WP_110673560.1">
    <property type="nucleotide sequence ID" value="NZ_PYBW01000220.1"/>
</dbReference>
<sequence>MSSRAPEVVIVGAGLAGLACALDLTAAGRAVLLVEAEEEAGGRMRTDVVRGFRLDRGFQVFNTAYPQVKRRLELKSLRLRPFTSGFVLAGADGSRYLVDPTRHPGRAGDLLPGRVLSVRDLVALGLLGARDAALPAAVLKRAPEASAARALRRAGVSQRAVDEVLAPFLAGVFLEDRLETSSRMLHLVLRSMVRGTLCLPQDGIGAVPGQLAALLPRQALRFGVRVDRLTAQGAVLADGTELRARAVVVATGAAQAARLLPGLEVPAARGVTTFYHAAPVSPLREPTLVVDAGRQVLNTVVLSEVVPGFSPDRRALVSTSVLGTDADEVRVRRRVGELYGVDTAQWEPLAEYRIAEALPAAPAPLALSRGTRLSPGRYVCGDHRATASVQGALASGARAAREVAADLAASRW</sequence>
<dbReference type="OrthoDB" id="9767561at2"/>
<name>A0A2V4NSV2_9ACTN</name>
<comment type="caution">
    <text evidence="2">The sequence shown here is derived from an EMBL/GenBank/DDBJ whole genome shotgun (WGS) entry which is preliminary data.</text>
</comment>
<dbReference type="AlphaFoldDB" id="A0A2V4NSV2"/>
<keyword evidence="3" id="KW-1185">Reference proteome</keyword>
<dbReference type="PANTHER" id="PTHR42841">
    <property type="entry name" value="AMINE OXIDASE"/>
    <property type="match status" value="1"/>
</dbReference>
<dbReference type="InterPro" id="IPR036188">
    <property type="entry name" value="FAD/NAD-bd_sf"/>
</dbReference>
<protein>
    <submittedName>
        <fullName evidence="2">Amine oxidase</fullName>
    </submittedName>
</protein>
<organism evidence="2 3">
    <name type="scientific">Streptomyces tateyamensis</name>
    <dbReference type="NCBI Taxonomy" id="565073"/>
    <lineage>
        <taxon>Bacteria</taxon>
        <taxon>Bacillati</taxon>
        <taxon>Actinomycetota</taxon>
        <taxon>Actinomycetes</taxon>
        <taxon>Kitasatosporales</taxon>
        <taxon>Streptomycetaceae</taxon>
        <taxon>Streptomyces</taxon>
    </lineage>
</organism>
<evidence type="ECO:0000313" key="3">
    <source>
        <dbReference type="Proteomes" id="UP000248039"/>
    </source>
</evidence>
<dbReference type="Pfam" id="PF01593">
    <property type="entry name" value="Amino_oxidase"/>
    <property type="match status" value="1"/>
</dbReference>
<dbReference type="GO" id="GO:0016491">
    <property type="term" value="F:oxidoreductase activity"/>
    <property type="evidence" value="ECO:0007669"/>
    <property type="project" value="InterPro"/>
</dbReference>
<reference evidence="2 3" key="1">
    <citation type="submission" date="2018-03" db="EMBL/GenBank/DDBJ databases">
        <title>Bioinformatic expansion and discovery of thiopeptide antibiotics.</title>
        <authorList>
            <person name="Schwalen C.J."/>
            <person name="Hudson G.A."/>
            <person name="Mitchell D.A."/>
        </authorList>
    </citation>
    <scope>NUCLEOTIDE SEQUENCE [LARGE SCALE GENOMIC DNA]</scope>
    <source>
        <strain evidence="2 3">ATCC 21389</strain>
    </source>
</reference>
<dbReference type="Gene3D" id="3.50.50.60">
    <property type="entry name" value="FAD/NAD(P)-binding domain"/>
    <property type="match status" value="2"/>
</dbReference>
<dbReference type="Proteomes" id="UP000248039">
    <property type="component" value="Unassembled WGS sequence"/>
</dbReference>
<gene>
    <name evidence="2" type="ORF">C7C46_32790</name>
</gene>
<dbReference type="PROSITE" id="PS51257">
    <property type="entry name" value="PROKAR_LIPOPROTEIN"/>
    <property type="match status" value="1"/>
</dbReference>
<dbReference type="SUPFAM" id="SSF51905">
    <property type="entry name" value="FAD/NAD(P)-binding domain"/>
    <property type="match status" value="1"/>
</dbReference>